<feature type="transmembrane region" description="Helical" evidence="1">
    <location>
        <begin position="39"/>
        <end position="58"/>
    </location>
</feature>
<gene>
    <name evidence="3" type="ORF">LCGC14_0431960</name>
</gene>
<dbReference type="Pfam" id="PF02517">
    <property type="entry name" value="Rce1-like"/>
    <property type="match status" value="1"/>
</dbReference>
<proteinExistence type="predicted"/>
<dbReference type="AlphaFoldDB" id="A0A0F9SMR4"/>
<feature type="transmembrane region" description="Helical" evidence="1">
    <location>
        <begin position="152"/>
        <end position="175"/>
    </location>
</feature>
<evidence type="ECO:0000259" key="2">
    <source>
        <dbReference type="Pfam" id="PF02517"/>
    </source>
</evidence>
<dbReference type="EMBL" id="LAZR01000405">
    <property type="protein sequence ID" value="KKN70330.1"/>
    <property type="molecule type" value="Genomic_DNA"/>
</dbReference>
<dbReference type="GO" id="GO:0004175">
    <property type="term" value="F:endopeptidase activity"/>
    <property type="evidence" value="ECO:0007669"/>
    <property type="project" value="UniProtKB-ARBA"/>
</dbReference>
<reference evidence="3" key="1">
    <citation type="journal article" date="2015" name="Nature">
        <title>Complex archaea that bridge the gap between prokaryotes and eukaryotes.</title>
        <authorList>
            <person name="Spang A."/>
            <person name="Saw J.H."/>
            <person name="Jorgensen S.L."/>
            <person name="Zaremba-Niedzwiedzka K."/>
            <person name="Martijn J."/>
            <person name="Lind A.E."/>
            <person name="van Eijk R."/>
            <person name="Schleper C."/>
            <person name="Guy L."/>
            <person name="Ettema T.J."/>
        </authorList>
    </citation>
    <scope>NUCLEOTIDE SEQUENCE</scope>
</reference>
<comment type="caution">
    <text evidence="3">The sequence shown here is derived from an EMBL/GenBank/DDBJ whole genome shotgun (WGS) entry which is preliminary data.</text>
</comment>
<keyword evidence="1" id="KW-0472">Membrane</keyword>
<feature type="transmembrane region" description="Helical" evidence="1">
    <location>
        <begin position="121"/>
        <end position="140"/>
    </location>
</feature>
<feature type="transmembrane region" description="Helical" evidence="1">
    <location>
        <begin position="12"/>
        <end position="33"/>
    </location>
</feature>
<protein>
    <recommendedName>
        <fullName evidence="2">CAAX prenyl protease 2/Lysostaphin resistance protein A-like domain-containing protein</fullName>
    </recommendedName>
</protein>
<keyword evidence="1" id="KW-0812">Transmembrane</keyword>
<organism evidence="3">
    <name type="scientific">marine sediment metagenome</name>
    <dbReference type="NCBI Taxonomy" id="412755"/>
    <lineage>
        <taxon>unclassified sequences</taxon>
        <taxon>metagenomes</taxon>
        <taxon>ecological metagenomes</taxon>
    </lineage>
</organism>
<sequence length="233" mass="25948">MTDPHPPIRRTPLLLVAMLCLLPAFQTLVAVHLEWLKAITYPGLKVAMIAASLIVWRWSRRPVGEVLQRIGWRRTNGLVGLAVGAAMAGIILGSYYAIFRSIIRPDLLVDKLREFGLLDTYWAKAVVFSFWNALFEEYYWRGFLLGELRDRLAGRTALVVLMGGLFGLHHIFALLWLGDGLLIAMAVGVTMIAGAAWALLRIRGGSIIDCYISHLMADLAIMWVGYDLVLKAG</sequence>
<keyword evidence="1" id="KW-1133">Transmembrane helix</keyword>
<feature type="transmembrane region" description="Helical" evidence="1">
    <location>
        <begin position="181"/>
        <end position="200"/>
    </location>
</feature>
<dbReference type="InterPro" id="IPR003675">
    <property type="entry name" value="Rce1/LyrA-like_dom"/>
</dbReference>
<feature type="transmembrane region" description="Helical" evidence="1">
    <location>
        <begin position="78"/>
        <end position="98"/>
    </location>
</feature>
<feature type="domain" description="CAAX prenyl protease 2/Lysostaphin resistance protein A-like" evidence="2">
    <location>
        <begin position="121"/>
        <end position="219"/>
    </location>
</feature>
<evidence type="ECO:0000256" key="1">
    <source>
        <dbReference type="SAM" id="Phobius"/>
    </source>
</evidence>
<evidence type="ECO:0000313" key="3">
    <source>
        <dbReference type="EMBL" id="KKN70330.1"/>
    </source>
</evidence>
<dbReference type="GO" id="GO:0080120">
    <property type="term" value="P:CAAX-box protein maturation"/>
    <property type="evidence" value="ECO:0007669"/>
    <property type="project" value="UniProtKB-ARBA"/>
</dbReference>
<accession>A0A0F9SMR4</accession>
<name>A0A0F9SMR4_9ZZZZ</name>